<keyword evidence="6" id="KW-0325">Glycoprotein</keyword>
<sequence length="766" mass="83819">MFSPLKFDLPVWLLLPLLWSNAVAVPCNGTGYTDSDIHREVEELLSKMTFVEKLAQTRNTGGLLNPDFSYDKRGLDEFNLGNGAGSISFGHRGNPAYRATEILSDIISDELEKNNHGIPLINVADAVNGITVANGTLFPASISMGQSWNIDLYKEVVEVMAIENRAIGIHWVLSPELDLAREPRYGRVGEMYGEDWYHVAQYGIAFVNKMQAKDKSGFVRVATTVKHWVYGSGLAGINEAPIPGGLNDFWNVHIAPYVAVFQNSKPMSLMPSYSSYDHVPMHSNLQLTRDVVRDVLGFDGVIISDWAGITQLHTTQFTAKDMDVAGQQALAVTIDHEIGPPAWSGMEAMTEKTSDEKITDQVDEAARRMLYLKCKTGTFAHPTPNLSKINSTLRAPSHQDTNLKITRESMVLLKNDGILPLSTKLRQKIAVIGPMADVINPGHYAGSDYTFGSTILDGVRKISTSVTHAMGCFRTNDTNFEEMKAEAIAAAKAANVAILALGSAAVQLDPSNPRDRTDGEGYDHVDLDFPGPQVALLQAIVETGTPVVLVISGGQAFTMEYAAKNAGAILHTFLQGELGGDVVAEILTGKVNPSGKLSVSIPKLSAAVPIYYNYLPMERKVPAQMDHDWQFPLVNRTARYPFGFGLSYTGFSVSNAKPSRNTVPRDGTISISATVKNTGARRGKEVLQLYFRQSFPAIERPVKNLVRFSKVNLRAGESQKVTFKVPTSDLGYWVNGERRVDADTYTFFLGTSSDDQDLIAMEVTVA</sequence>
<organism evidence="12 13">
    <name type="scientific">Dactylonectria macrodidyma</name>
    <dbReference type="NCBI Taxonomy" id="307937"/>
    <lineage>
        <taxon>Eukaryota</taxon>
        <taxon>Fungi</taxon>
        <taxon>Dikarya</taxon>
        <taxon>Ascomycota</taxon>
        <taxon>Pezizomycotina</taxon>
        <taxon>Sordariomycetes</taxon>
        <taxon>Hypocreomycetidae</taxon>
        <taxon>Hypocreales</taxon>
        <taxon>Nectriaceae</taxon>
        <taxon>Dactylonectria</taxon>
    </lineage>
</organism>
<dbReference type="SMART" id="SM01217">
    <property type="entry name" value="Fn3_like"/>
    <property type="match status" value="1"/>
</dbReference>
<comment type="pathway">
    <text evidence="2">Glycan metabolism; cellulose degradation.</text>
</comment>
<dbReference type="Gene3D" id="3.20.20.300">
    <property type="entry name" value="Glycoside hydrolase, family 3, N-terminal domain"/>
    <property type="match status" value="1"/>
</dbReference>
<dbReference type="InterPro" id="IPR013783">
    <property type="entry name" value="Ig-like_fold"/>
</dbReference>
<reference evidence="12" key="1">
    <citation type="journal article" date="2021" name="Nat. Commun.">
        <title>Genetic determinants of endophytism in the Arabidopsis root mycobiome.</title>
        <authorList>
            <person name="Mesny F."/>
            <person name="Miyauchi S."/>
            <person name="Thiergart T."/>
            <person name="Pickel B."/>
            <person name="Atanasova L."/>
            <person name="Karlsson M."/>
            <person name="Huettel B."/>
            <person name="Barry K.W."/>
            <person name="Haridas S."/>
            <person name="Chen C."/>
            <person name="Bauer D."/>
            <person name="Andreopoulos W."/>
            <person name="Pangilinan J."/>
            <person name="LaButti K."/>
            <person name="Riley R."/>
            <person name="Lipzen A."/>
            <person name="Clum A."/>
            <person name="Drula E."/>
            <person name="Henrissat B."/>
            <person name="Kohler A."/>
            <person name="Grigoriev I.V."/>
            <person name="Martin F.M."/>
            <person name="Hacquard S."/>
        </authorList>
    </citation>
    <scope>NUCLEOTIDE SEQUENCE</scope>
    <source>
        <strain evidence="12">MPI-CAGE-AT-0147</strain>
    </source>
</reference>
<evidence type="ECO:0000313" key="13">
    <source>
        <dbReference type="Proteomes" id="UP000738349"/>
    </source>
</evidence>
<accession>A0A9P9DCI3</accession>
<keyword evidence="7" id="KW-0119">Carbohydrate metabolism</keyword>
<dbReference type="GO" id="GO:0008422">
    <property type="term" value="F:beta-glucosidase activity"/>
    <property type="evidence" value="ECO:0007669"/>
    <property type="project" value="UniProtKB-EC"/>
</dbReference>
<feature type="domain" description="Fibronectin type III-like" evidence="11">
    <location>
        <begin position="685"/>
        <end position="753"/>
    </location>
</feature>
<feature type="signal peptide" evidence="10">
    <location>
        <begin position="1"/>
        <end position="24"/>
    </location>
</feature>
<dbReference type="Pfam" id="PF14310">
    <property type="entry name" value="Fn3-like"/>
    <property type="match status" value="1"/>
</dbReference>
<comment type="caution">
    <text evidence="12">The sequence shown here is derived from an EMBL/GenBank/DDBJ whole genome shotgun (WGS) entry which is preliminary data.</text>
</comment>
<dbReference type="Pfam" id="PF00933">
    <property type="entry name" value="Glyco_hydro_3"/>
    <property type="match status" value="1"/>
</dbReference>
<dbReference type="Gene3D" id="2.60.40.10">
    <property type="entry name" value="Immunoglobulins"/>
    <property type="match status" value="1"/>
</dbReference>
<comment type="catalytic activity">
    <reaction evidence="1">
        <text>Hydrolysis of terminal, non-reducing beta-D-glucosyl residues with release of beta-D-glucose.</text>
        <dbReference type="EC" id="3.2.1.21"/>
    </reaction>
</comment>
<dbReference type="Gene3D" id="3.40.50.1700">
    <property type="entry name" value="Glycoside hydrolase family 3 C-terminal domain"/>
    <property type="match status" value="1"/>
</dbReference>
<dbReference type="PANTHER" id="PTHR42715">
    <property type="entry name" value="BETA-GLUCOSIDASE"/>
    <property type="match status" value="1"/>
</dbReference>
<comment type="similarity">
    <text evidence="3">Belongs to the glycosyl hydrolase 3 family.</text>
</comment>
<dbReference type="InterPro" id="IPR036881">
    <property type="entry name" value="Glyco_hydro_3_C_sf"/>
</dbReference>
<evidence type="ECO:0000256" key="3">
    <source>
        <dbReference type="ARBA" id="ARBA00005336"/>
    </source>
</evidence>
<evidence type="ECO:0000259" key="11">
    <source>
        <dbReference type="SMART" id="SM01217"/>
    </source>
</evidence>
<dbReference type="SUPFAM" id="SSF51445">
    <property type="entry name" value="(Trans)glycosidases"/>
    <property type="match status" value="1"/>
</dbReference>
<dbReference type="EMBL" id="JAGMUV010000029">
    <property type="protein sequence ID" value="KAH7116444.1"/>
    <property type="molecule type" value="Genomic_DNA"/>
</dbReference>
<dbReference type="GO" id="GO:0000272">
    <property type="term" value="P:polysaccharide catabolic process"/>
    <property type="evidence" value="ECO:0007669"/>
    <property type="project" value="UniProtKB-KW"/>
</dbReference>
<dbReference type="InterPro" id="IPR036962">
    <property type="entry name" value="Glyco_hydro_3_N_sf"/>
</dbReference>
<keyword evidence="10" id="KW-0732">Signal</keyword>
<dbReference type="InterPro" id="IPR001764">
    <property type="entry name" value="Glyco_hydro_3_N"/>
</dbReference>
<keyword evidence="9" id="KW-0624">Polysaccharide degradation</keyword>
<name>A0A9P9DCI3_9HYPO</name>
<evidence type="ECO:0000256" key="4">
    <source>
        <dbReference type="ARBA" id="ARBA00012744"/>
    </source>
</evidence>
<evidence type="ECO:0000256" key="10">
    <source>
        <dbReference type="SAM" id="SignalP"/>
    </source>
</evidence>
<keyword evidence="5" id="KW-0378">Hydrolase</keyword>
<evidence type="ECO:0000256" key="2">
    <source>
        <dbReference type="ARBA" id="ARBA00004987"/>
    </source>
</evidence>
<dbReference type="InterPro" id="IPR050288">
    <property type="entry name" value="Cellulose_deg_GH3"/>
</dbReference>
<dbReference type="InterPro" id="IPR017853">
    <property type="entry name" value="GH"/>
</dbReference>
<dbReference type="PRINTS" id="PR00133">
    <property type="entry name" value="GLHYDRLASE3"/>
</dbReference>
<dbReference type="InterPro" id="IPR026891">
    <property type="entry name" value="Fn3-like"/>
</dbReference>
<dbReference type="OrthoDB" id="2123594at2759"/>
<dbReference type="SUPFAM" id="SSF52279">
    <property type="entry name" value="Beta-D-glucan exohydrolase, C-terminal domain"/>
    <property type="match status" value="1"/>
</dbReference>
<feature type="chain" id="PRO_5040506559" description="beta-glucosidase" evidence="10">
    <location>
        <begin position="25"/>
        <end position="766"/>
    </location>
</feature>
<evidence type="ECO:0000256" key="1">
    <source>
        <dbReference type="ARBA" id="ARBA00000448"/>
    </source>
</evidence>
<dbReference type="InterPro" id="IPR002772">
    <property type="entry name" value="Glyco_hydro_3_C"/>
</dbReference>
<keyword evidence="13" id="KW-1185">Reference proteome</keyword>
<dbReference type="PANTHER" id="PTHR42715:SF10">
    <property type="entry name" value="BETA-GLUCOSIDASE"/>
    <property type="match status" value="1"/>
</dbReference>
<keyword evidence="8" id="KW-0326">Glycosidase</keyword>
<evidence type="ECO:0000256" key="5">
    <source>
        <dbReference type="ARBA" id="ARBA00022801"/>
    </source>
</evidence>
<protein>
    <recommendedName>
        <fullName evidence="4">beta-glucosidase</fullName>
        <ecNumber evidence="4">3.2.1.21</ecNumber>
    </recommendedName>
</protein>
<proteinExistence type="inferred from homology"/>
<dbReference type="Proteomes" id="UP000738349">
    <property type="component" value="Unassembled WGS sequence"/>
</dbReference>
<dbReference type="EC" id="3.2.1.21" evidence="4"/>
<dbReference type="Pfam" id="PF01915">
    <property type="entry name" value="Glyco_hydro_3_C"/>
    <property type="match status" value="1"/>
</dbReference>
<gene>
    <name evidence="12" type="ORF">EDB81DRAFT_767464</name>
</gene>
<evidence type="ECO:0000256" key="8">
    <source>
        <dbReference type="ARBA" id="ARBA00023295"/>
    </source>
</evidence>
<dbReference type="AlphaFoldDB" id="A0A9P9DCI3"/>
<evidence type="ECO:0000313" key="12">
    <source>
        <dbReference type="EMBL" id="KAH7116444.1"/>
    </source>
</evidence>
<evidence type="ECO:0000256" key="6">
    <source>
        <dbReference type="ARBA" id="ARBA00023180"/>
    </source>
</evidence>
<evidence type="ECO:0000256" key="7">
    <source>
        <dbReference type="ARBA" id="ARBA00023277"/>
    </source>
</evidence>
<evidence type="ECO:0000256" key="9">
    <source>
        <dbReference type="ARBA" id="ARBA00023326"/>
    </source>
</evidence>